<dbReference type="Proteomes" id="UP000243745">
    <property type="component" value="Unassembled WGS sequence"/>
</dbReference>
<dbReference type="RefSeq" id="WP_093143142.1">
    <property type="nucleotide sequence ID" value="NZ_FOXF01000044.1"/>
</dbReference>
<comment type="similarity">
    <text evidence="1">Belongs to the IS150/IS1296 orfA family.</text>
</comment>
<evidence type="ECO:0000313" key="4">
    <source>
        <dbReference type="Proteomes" id="UP000243745"/>
    </source>
</evidence>
<feature type="domain" description="Insertion element IS150 protein InsJ-like helix-turn-helix" evidence="2">
    <location>
        <begin position="60"/>
        <end position="108"/>
    </location>
</feature>
<proteinExistence type="inferred from homology"/>
<reference evidence="3 4" key="1">
    <citation type="submission" date="2016-10" db="EMBL/GenBank/DDBJ databases">
        <authorList>
            <person name="Varghese N."/>
            <person name="Submissions S."/>
        </authorList>
    </citation>
    <scope>NUCLEOTIDE SEQUENCE [LARGE SCALE GENOMIC DNA]</scope>
    <source>
        <strain evidence="3 4">DSM 1361</strain>
    </source>
</reference>
<protein>
    <submittedName>
        <fullName evidence="3">Helix-turn-helix domain-containing protein</fullName>
    </submittedName>
</protein>
<dbReference type="Gene3D" id="1.10.10.10">
    <property type="entry name" value="Winged helix-like DNA-binding domain superfamily/Winged helix DNA-binding domain"/>
    <property type="match status" value="1"/>
</dbReference>
<accession>A0A662ZJ46</accession>
<dbReference type="SUPFAM" id="SSF48295">
    <property type="entry name" value="TrpR-like"/>
    <property type="match status" value="1"/>
</dbReference>
<dbReference type="Pfam" id="PF13518">
    <property type="entry name" value="HTH_28"/>
    <property type="match status" value="1"/>
</dbReference>
<dbReference type="InterPro" id="IPR010921">
    <property type="entry name" value="Trp_repressor/repl_initiator"/>
</dbReference>
<evidence type="ECO:0000256" key="1">
    <source>
        <dbReference type="ARBA" id="ARBA00038232"/>
    </source>
</evidence>
<organism evidence="3 4">
    <name type="scientific">Ruminobacter amylophilus</name>
    <dbReference type="NCBI Taxonomy" id="867"/>
    <lineage>
        <taxon>Bacteria</taxon>
        <taxon>Pseudomonadati</taxon>
        <taxon>Pseudomonadota</taxon>
        <taxon>Gammaproteobacteria</taxon>
        <taxon>Aeromonadales</taxon>
        <taxon>Succinivibrionaceae</taxon>
        <taxon>Ruminobacter</taxon>
    </lineage>
</organism>
<evidence type="ECO:0000313" key="3">
    <source>
        <dbReference type="EMBL" id="SFP62150.1"/>
    </source>
</evidence>
<name>A0A662ZJ46_9GAMM</name>
<sequence>MKLTYEEKLQIVEDHKSYGTAYTYRKWGLSKRYVKYIVSKARNNALSSNNKHTNYSVEFKIMVAKAYAEGRRSFEEIAQLYGIKTLSTVKSRYDIYQSKGEEGLRNMKKTGRQKKDEVKTNKNKVNLDSLLSSDKEEYTKEEIKALKEELLRLRCHEEFSRV</sequence>
<gene>
    <name evidence="3" type="ORF">SAMN02910344_01892</name>
</gene>
<dbReference type="InterPro" id="IPR052057">
    <property type="entry name" value="IS150/IS1296_orfA-like"/>
</dbReference>
<dbReference type="GO" id="GO:0043565">
    <property type="term" value="F:sequence-specific DNA binding"/>
    <property type="evidence" value="ECO:0007669"/>
    <property type="project" value="InterPro"/>
</dbReference>
<dbReference type="EMBL" id="FOXF01000044">
    <property type="protein sequence ID" value="SFP62150.1"/>
    <property type="molecule type" value="Genomic_DNA"/>
</dbReference>
<dbReference type="OrthoDB" id="6657445at2"/>
<keyword evidence="4" id="KW-1185">Reference proteome</keyword>
<dbReference type="AlphaFoldDB" id="A0A662ZJ46"/>
<dbReference type="PANTHER" id="PTHR33795:SF1">
    <property type="entry name" value="INSERTION ELEMENT IS150 PROTEIN INSJ"/>
    <property type="match status" value="1"/>
</dbReference>
<dbReference type="InterPro" id="IPR036388">
    <property type="entry name" value="WH-like_DNA-bd_sf"/>
</dbReference>
<evidence type="ECO:0000259" key="2">
    <source>
        <dbReference type="Pfam" id="PF13518"/>
    </source>
</evidence>
<dbReference type="PANTHER" id="PTHR33795">
    <property type="entry name" value="INSERTION ELEMENT IS150 PROTEIN INSJ"/>
    <property type="match status" value="1"/>
</dbReference>
<dbReference type="InterPro" id="IPR055247">
    <property type="entry name" value="InsJ-like_HTH"/>
</dbReference>